<protein>
    <submittedName>
        <fullName evidence="2">Uncharacterized protein</fullName>
    </submittedName>
</protein>
<name>A0AA97NLP6_PYRO3</name>
<evidence type="ECO:0000313" key="2">
    <source>
        <dbReference type="EMBL" id="ELQ32448.1"/>
    </source>
</evidence>
<gene>
    <name evidence="2" type="ORF">OOU_Y34scaffold01158g5</name>
</gene>
<organism evidence="2">
    <name type="scientific">Pyricularia oryzae (strain Y34)</name>
    <name type="common">Rice blast fungus</name>
    <name type="synonym">Magnaporthe oryzae</name>
    <dbReference type="NCBI Taxonomy" id="1143189"/>
    <lineage>
        <taxon>Eukaryota</taxon>
        <taxon>Fungi</taxon>
        <taxon>Dikarya</taxon>
        <taxon>Ascomycota</taxon>
        <taxon>Pezizomycotina</taxon>
        <taxon>Sordariomycetes</taxon>
        <taxon>Sordariomycetidae</taxon>
        <taxon>Magnaporthales</taxon>
        <taxon>Pyriculariaceae</taxon>
        <taxon>Pyricularia</taxon>
    </lineage>
</organism>
<sequence length="97" mass="10835">MFSSNSTLGYMLTSTSPERRSNLSEIAHQQDHLVAHGTRVPENVILALFSCLVVDDCRPCRSLHSAICTNRGMGLALTNETLEARRARYKYGQRRGP</sequence>
<feature type="compositionally biased region" description="Polar residues" evidence="1">
    <location>
        <begin position="1"/>
        <end position="16"/>
    </location>
</feature>
<dbReference type="Proteomes" id="UP000011086">
    <property type="component" value="Unassembled WGS sequence"/>
</dbReference>
<evidence type="ECO:0000256" key="1">
    <source>
        <dbReference type="SAM" id="MobiDB-lite"/>
    </source>
</evidence>
<proteinExistence type="predicted"/>
<feature type="region of interest" description="Disordered" evidence="1">
    <location>
        <begin position="1"/>
        <end position="24"/>
    </location>
</feature>
<dbReference type="AlphaFoldDB" id="A0AA97NLP6"/>
<accession>A0AA97NLP6</accession>
<reference evidence="2" key="1">
    <citation type="journal article" date="2012" name="PLoS Genet.">
        <title>Comparative analysis of the genomes of two field isolates of the rice blast fungus Magnaporthe oryzae.</title>
        <authorList>
            <person name="Xue M."/>
            <person name="Yang J."/>
            <person name="Li Z."/>
            <person name="Hu S."/>
            <person name="Yao N."/>
            <person name="Dean R.A."/>
            <person name="Zhao W."/>
            <person name="Shen M."/>
            <person name="Zhang H."/>
            <person name="Li C."/>
            <person name="Liu L."/>
            <person name="Cao L."/>
            <person name="Xu X."/>
            <person name="Xing Y."/>
            <person name="Hsiang T."/>
            <person name="Zhang Z."/>
            <person name="Xu J.R."/>
            <person name="Peng Y.L."/>
        </authorList>
    </citation>
    <scope>NUCLEOTIDE SEQUENCE</scope>
    <source>
        <strain evidence="2">Y34</strain>
    </source>
</reference>
<dbReference type="EMBL" id="JH793614">
    <property type="protein sequence ID" value="ELQ32448.1"/>
    <property type="molecule type" value="Genomic_DNA"/>
</dbReference>